<dbReference type="Ensembl" id="ENSNFUT00015004665.1">
    <property type="protein sequence ID" value="ENSNFUP00015004419.1"/>
    <property type="gene ID" value="ENSNFUG00015002227.1"/>
</dbReference>
<name>A0A8C6KHL1_NOTFU</name>
<dbReference type="Proteomes" id="UP000694548">
    <property type="component" value="Chromosome sgr05"/>
</dbReference>
<evidence type="ECO:0000259" key="2">
    <source>
        <dbReference type="PROSITE" id="PS50041"/>
    </source>
</evidence>
<dbReference type="InterPro" id="IPR016187">
    <property type="entry name" value="CTDL_fold"/>
</dbReference>
<dbReference type="InterPro" id="IPR016186">
    <property type="entry name" value="C-type_lectin-like/link_sf"/>
</dbReference>
<dbReference type="SMART" id="SM00034">
    <property type="entry name" value="CLECT"/>
    <property type="match status" value="1"/>
</dbReference>
<proteinExistence type="predicted"/>
<dbReference type="InterPro" id="IPR001304">
    <property type="entry name" value="C-type_lectin-like"/>
</dbReference>
<reference evidence="3" key="3">
    <citation type="submission" date="2025-09" db="UniProtKB">
        <authorList>
            <consortium name="Ensembl"/>
        </authorList>
    </citation>
    <scope>IDENTIFICATION</scope>
</reference>
<dbReference type="Gene3D" id="3.10.100.10">
    <property type="entry name" value="Mannose-Binding Protein A, subunit A"/>
    <property type="match status" value="1"/>
</dbReference>
<dbReference type="PROSITE" id="PS50041">
    <property type="entry name" value="C_TYPE_LECTIN_2"/>
    <property type="match status" value="1"/>
</dbReference>
<feature type="chain" id="PRO_5034434340" description="C-type lectin domain-containing protein" evidence="1">
    <location>
        <begin position="21"/>
        <end position="140"/>
    </location>
</feature>
<dbReference type="SUPFAM" id="SSF56436">
    <property type="entry name" value="C-type lectin-like"/>
    <property type="match status" value="1"/>
</dbReference>
<dbReference type="Pfam" id="PF00059">
    <property type="entry name" value="Lectin_C"/>
    <property type="match status" value="1"/>
</dbReference>
<evidence type="ECO:0000256" key="1">
    <source>
        <dbReference type="SAM" id="SignalP"/>
    </source>
</evidence>
<feature type="domain" description="C-type lectin" evidence="2">
    <location>
        <begin position="37"/>
        <end position="126"/>
    </location>
</feature>
<feature type="signal peptide" evidence="1">
    <location>
        <begin position="1"/>
        <end position="20"/>
    </location>
</feature>
<accession>A0A8C6KHL1</accession>
<sequence length="140" mass="16408">MKHFCYCYFLTLFLMFLCFSQRQHNICSSGNTSVLIFVNEPKTWREAQSHCWTLSSDLVSIHSAVENKAVFNTSAPRSIWTGIFRDQWKWSDGRNSSFPFWGSSKPSHILKWSDRNSNYPNSFICFGESFFSISLKFQRC</sequence>
<dbReference type="PANTHER" id="PTHR45784:SF3">
    <property type="entry name" value="C-TYPE LECTIN DOMAIN FAMILY 4 MEMBER K-LIKE-RELATED"/>
    <property type="match status" value="1"/>
</dbReference>
<keyword evidence="4" id="KW-1185">Reference proteome</keyword>
<dbReference type="AlphaFoldDB" id="A0A8C6KHL1"/>
<organism evidence="3 4">
    <name type="scientific">Nothobranchius furzeri</name>
    <name type="common">Turquoise killifish</name>
    <dbReference type="NCBI Taxonomy" id="105023"/>
    <lineage>
        <taxon>Eukaryota</taxon>
        <taxon>Metazoa</taxon>
        <taxon>Chordata</taxon>
        <taxon>Craniata</taxon>
        <taxon>Vertebrata</taxon>
        <taxon>Euteleostomi</taxon>
        <taxon>Actinopterygii</taxon>
        <taxon>Neopterygii</taxon>
        <taxon>Teleostei</taxon>
        <taxon>Neoteleostei</taxon>
        <taxon>Acanthomorphata</taxon>
        <taxon>Ovalentaria</taxon>
        <taxon>Atherinomorphae</taxon>
        <taxon>Cyprinodontiformes</taxon>
        <taxon>Nothobranchiidae</taxon>
        <taxon>Nothobranchius</taxon>
    </lineage>
</organism>
<dbReference type="GeneTree" id="ENSGT01110000268463"/>
<dbReference type="PANTHER" id="PTHR45784">
    <property type="entry name" value="C-TYPE LECTIN DOMAIN FAMILY 20 MEMBER A-RELATED"/>
    <property type="match status" value="1"/>
</dbReference>
<reference evidence="3" key="2">
    <citation type="submission" date="2025-08" db="UniProtKB">
        <authorList>
            <consortium name="Ensembl"/>
        </authorList>
    </citation>
    <scope>IDENTIFICATION</scope>
</reference>
<protein>
    <recommendedName>
        <fullName evidence="2">C-type lectin domain-containing protein</fullName>
    </recommendedName>
</protein>
<keyword evidence="1" id="KW-0732">Signal</keyword>
<evidence type="ECO:0000313" key="3">
    <source>
        <dbReference type="Ensembl" id="ENSNFUP00015004419.1"/>
    </source>
</evidence>
<evidence type="ECO:0000313" key="4">
    <source>
        <dbReference type="Proteomes" id="UP000694548"/>
    </source>
</evidence>
<reference evidence="3" key="1">
    <citation type="submission" date="2014-08" db="EMBL/GenBank/DDBJ databases">
        <authorList>
            <person name="Senf B."/>
            <person name="Petzold A."/>
            <person name="Downie B.R."/>
            <person name="Koch P."/>
            <person name="Platzer M."/>
        </authorList>
    </citation>
    <scope>NUCLEOTIDE SEQUENCE [LARGE SCALE GENOMIC DNA]</scope>
    <source>
        <strain evidence="3">GRZ</strain>
    </source>
</reference>